<feature type="compositionally biased region" description="Basic and acidic residues" evidence="1">
    <location>
        <begin position="552"/>
        <end position="563"/>
    </location>
</feature>
<name>A0ABN2VV07_9ACTN</name>
<protein>
    <recommendedName>
        <fullName evidence="3">Pyrrolo-quinoline quinone repeat domain-containing protein</fullName>
    </recommendedName>
</protein>
<feature type="region of interest" description="Disordered" evidence="1">
    <location>
        <begin position="23"/>
        <end position="42"/>
    </location>
</feature>
<evidence type="ECO:0000256" key="2">
    <source>
        <dbReference type="SAM" id="SignalP"/>
    </source>
</evidence>
<evidence type="ECO:0000313" key="4">
    <source>
        <dbReference type="EMBL" id="GAA2073674.1"/>
    </source>
</evidence>
<dbReference type="InterPro" id="IPR002372">
    <property type="entry name" value="PQQ_rpt_dom"/>
</dbReference>
<evidence type="ECO:0000256" key="1">
    <source>
        <dbReference type="SAM" id="MobiDB-lite"/>
    </source>
</evidence>
<accession>A0ABN2VV07</accession>
<dbReference type="SUPFAM" id="SSF50998">
    <property type="entry name" value="Quinoprotein alcohol dehydrogenase-like"/>
    <property type="match status" value="1"/>
</dbReference>
<evidence type="ECO:0000313" key="5">
    <source>
        <dbReference type="Proteomes" id="UP001500016"/>
    </source>
</evidence>
<dbReference type="Pfam" id="PF13360">
    <property type="entry name" value="PQQ_2"/>
    <property type="match status" value="1"/>
</dbReference>
<dbReference type="PROSITE" id="PS51257">
    <property type="entry name" value="PROKAR_LIPOPROTEIN"/>
    <property type="match status" value="1"/>
</dbReference>
<feature type="region of interest" description="Disordered" evidence="1">
    <location>
        <begin position="473"/>
        <end position="503"/>
    </location>
</feature>
<feature type="domain" description="Pyrrolo-quinoline quinone repeat" evidence="3">
    <location>
        <begin position="74"/>
        <end position="236"/>
    </location>
</feature>
<proteinExistence type="predicted"/>
<organism evidence="4 5">
    <name type="scientific">Streptomyces albiaxialis</name>
    <dbReference type="NCBI Taxonomy" id="329523"/>
    <lineage>
        <taxon>Bacteria</taxon>
        <taxon>Bacillati</taxon>
        <taxon>Actinomycetota</taxon>
        <taxon>Actinomycetes</taxon>
        <taxon>Kitasatosporales</taxon>
        <taxon>Streptomycetaceae</taxon>
        <taxon>Streptomyces</taxon>
    </lineage>
</organism>
<dbReference type="Proteomes" id="UP001500016">
    <property type="component" value="Unassembled WGS sequence"/>
</dbReference>
<feature type="chain" id="PRO_5046965043" description="Pyrrolo-quinoline quinone repeat domain-containing protein" evidence="2">
    <location>
        <begin position="20"/>
        <end position="596"/>
    </location>
</feature>
<feature type="signal peptide" evidence="2">
    <location>
        <begin position="1"/>
        <end position="19"/>
    </location>
</feature>
<dbReference type="Gene3D" id="2.130.10.10">
    <property type="entry name" value="YVTN repeat-like/Quinoprotein amine dehydrogenase"/>
    <property type="match status" value="2"/>
</dbReference>
<keyword evidence="2" id="KW-0732">Signal</keyword>
<dbReference type="RefSeq" id="WP_344527560.1">
    <property type="nucleotide sequence ID" value="NZ_BAAAPE010000007.1"/>
</dbReference>
<dbReference type="EMBL" id="BAAAPE010000007">
    <property type="protein sequence ID" value="GAA2073674.1"/>
    <property type="molecule type" value="Genomic_DNA"/>
</dbReference>
<keyword evidence="5" id="KW-1185">Reference proteome</keyword>
<reference evidence="4 5" key="1">
    <citation type="journal article" date="2019" name="Int. J. Syst. Evol. Microbiol.">
        <title>The Global Catalogue of Microorganisms (GCM) 10K type strain sequencing project: providing services to taxonomists for standard genome sequencing and annotation.</title>
        <authorList>
            <consortium name="The Broad Institute Genomics Platform"/>
            <consortium name="The Broad Institute Genome Sequencing Center for Infectious Disease"/>
            <person name="Wu L."/>
            <person name="Ma J."/>
        </authorList>
    </citation>
    <scope>NUCLEOTIDE SEQUENCE [LARGE SCALE GENOMIC DNA]</scope>
    <source>
        <strain evidence="4 5">JCM 15478</strain>
    </source>
</reference>
<dbReference type="InterPro" id="IPR011047">
    <property type="entry name" value="Quinoprotein_ADH-like_sf"/>
</dbReference>
<feature type="compositionally biased region" description="Basic and acidic residues" evidence="1">
    <location>
        <begin position="473"/>
        <end position="493"/>
    </location>
</feature>
<dbReference type="InterPro" id="IPR015943">
    <property type="entry name" value="WD40/YVTN_repeat-like_dom_sf"/>
</dbReference>
<evidence type="ECO:0000259" key="3">
    <source>
        <dbReference type="Pfam" id="PF13360"/>
    </source>
</evidence>
<gene>
    <name evidence="4" type="ORF">GCM10009801_27120</name>
</gene>
<feature type="region of interest" description="Disordered" evidence="1">
    <location>
        <begin position="537"/>
        <end position="596"/>
    </location>
</feature>
<sequence>MYRMRAALAAGLALLTAAACTGGGGEGGGEDGEEHGKNRAKPPRLKQLWSVSAPVSDARAGGPWLGHGILATRVGTDDRSLSGYATSSGDRRWTLRLPEGTDAVCGISETVNSAGIGGVVLNATRGERRCSVAAAVDIRAGKVLWTERVGDTIEDMGDEPPVSVSGKTLTVTVRYHKVARFRLEGDAKRRALPRLPHVPEGESAVDGIDHDGTHIALQTRSGFALYDADKGTRLWHRPAERRGGALEGLVSADPVVLDATEKGHRFFRAYGAGPGNKGLLGKELSRVGVRAEPLTGRGVLVTDFADDPRTYAYDMRTGEQLWARKRTPAQKPLFVRGGGVLFSRPYLAEQWLVSRDLRGGEQRTLGRLTGTASRFAPVAADSRRLYATGQRRDGTEALFAYALPRTGTDRRYAAPRTPGTGGENPLAVKCEKVSDTALRTLRLNEDRPPPESCWWKEEYEPDDVSRELDVTVEEHGTRKEAEKAYRDPTHLRSNESLGRARPVRGLGDQARAITFGGSREYNSVRLLVRTGTRTLAVETHTESSGGQPSSRDAPDLRESERGALRAAADVLRTLDAGPAPKPPDRLGKEYSADAED</sequence>
<feature type="compositionally biased region" description="Basic and acidic residues" evidence="1">
    <location>
        <begin position="582"/>
        <end position="596"/>
    </location>
</feature>
<comment type="caution">
    <text evidence="4">The sequence shown here is derived from an EMBL/GenBank/DDBJ whole genome shotgun (WGS) entry which is preliminary data.</text>
</comment>